<dbReference type="InterPro" id="IPR007581">
    <property type="entry name" value="Endonuclease-V"/>
</dbReference>
<reference evidence="11" key="1">
    <citation type="journal article" date="2020" name="mSystems">
        <title>Genome- and Community-Level Interaction Insights into Carbon Utilization and Element Cycling Functions of Hydrothermarchaeota in Hydrothermal Sediment.</title>
        <authorList>
            <person name="Zhou Z."/>
            <person name="Liu Y."/>
            <person name="Xu W."/>
            <person name="Pan J."/>
            <person name="Luo Z.H."/>
            <person name="Li M."/>
        </authorList>
    </citation>
    <scope>NUCLEOTIDE SEQUENCE [LARGE SCALE GENOMIC DNA]</scope>
    <source>
        <strain evidence="11">HyVt-80</strain>
    </source>
</reference>
<dbReference type="EC" id="3.1.21.7" evidence="10"/>
<keyword evidence="7 10" id="KW-0378">Hydrolase</keyword>
<sequence>MNNVKFDWELDASTAIALQKRLRSHLILELPEDFELKTIAGVDVSFPEPKTGLCVIVVLSAATLEVFELVHHFMKIDFPYISGLLSFREGPIFMKTHAKLKSKPDLYFFDGQGIAHPRGLGLASHMGLLLNKPSIGVAKSHLYGSYEPPGPVKGQWSPLKDYNDNTIGAVLRTRTNKKPVFISPGHLIDVKHSLELTLKYAIKYRIPEPTRLAHIWTQKLKRTIST</sequence>
<proteinExistence type="inferred from homology"/>
<keyword evidence="6 10" id="KW-0227">DNA damage</keyword>
<evidence type="ECO:0000256" key="4">
    <source>
        <dbReference type="ARBA" id="ARBA00022723"/>
    </source>
</evidence>
<comment type="cofactor">
    <cofactor evidence="10">
        <name>Mg(2+)</name>
        <dbReference type="ChEBI" id="CHEBI:18420"/>
    </cofactor>
</comment>
<comment type="similarity">
    <text evidence="10">Belongs to the endonuclease V family.</text>
</comment>
<dbReference type="InterPro" id="IPR053396">
    <property type="entry name" value="Endonuclease_V-like"/>
</dbReference>
<dbReference type="Proteomes" id="UP000886129">
    <property type="component" value="Unassembled WGS sequence"/>
</dbReference>
<evidence type="ECO:0000256" key="10">
    <source>
        <dbReference type="HAMAP-Rule" id="MF_00801"/>
    </source>
</evidence>
<keyword evidence="5 10" id="KW-0255">Endonuclease</keyword>
<comment type="function">
    <text evidence="10">DNA repair enzyme involved in the repair of deaminated bases. Selectively cleaves double-stranded DNA at the second phosphodiester bond 3' to a deoxyinosine leaving behind the intact lesion on the nicked DNA.</text>
</comment>
<dbReference type="Pfam" id="PF04493">
    <property type="entry name" value="Endonuclease_5"/>
    <property type="match status" value="1"/>
</dbReference>
<feature type="binding site" evidence="10">
    <location>
        <position position="43"/>
    </location>
    <ligand>
        <name>Mg(2+)</name>
        <dbReference type="ChEBI" id="CHEBI:18420"/>
    </ligand>
</feature>
<dbReference type="GO" id="GO:0016891">
    <property type="term" value="F:RNA endonuclease activity producing 5'-phosphomonoesters, hydrolytic mechanism"/>
    <property type="evidence" value="ECO:0007669"/>
    <property type="project" value="TreeGrafter"/>
</dbReference>
<evidence type="ECO:0000256" key="8">
    <source>
        <dbReference type="ARBA" id="ARBA00022842"/>
    </source>
</evidence>
<dbReference type="GO" id="GO:0005737">
    <property type="term" value="C:cytoplasm"/>
    <property type="evidence" value="ECO:0007669"/>
    <property type="project" value="UniProtKB-SubCell"/>
</dbReference>
<dbReference type="GO" id="GO:0006281">
    <property type="term" value="P:DNA repair"/>
    <property type="evidence" value="ECO:0007669"/>
    <property type="project" value="UniProtKB-UniRule"/>
</dbReference>
<dbReference type="NCBIfam" id="NF041102">
    <property type="entry name" value="endonuc_V_Ttgales"/>
    <property type="match status" value="1"/>
</dbReference>
<protein>
    <recommendedName>
        <fullName evidence="10">Endonuclease V</fullName>
        <ecNumber evidence="10">3.1.21.7</ecNumber>
    </recommendedName>
    <alternativeName>
        <fullName evidence="10">Deoxyinosine 3'endonuclease</fullName>
    </alternativeName>
    <alternativeName>
        <fullName evidence="10">Deoxyribonuclease V</fullName>
        <shortName evidence="10">DNase V</shortName>
    </alternativeName>
</protein>
<evidence type="ECO:0000313" key="11">
    <source>
        <dbReference type="EMBL" id="HHF08858.1"/>
    </source>
</evidence>
<dbReference type="GO" id="GO:0000287">
    <property type="term" value="F:magnesium ion binding"/>
    <property type="evidence" value="ECO:0007669"/>
    <property type="project" value="UniProtKB-UniRule"/>
</dbReference>
<keyword evidence="2 10" id="KW-0963">Cytoplasm</keyword>
<evidence type="ECO:0000256" key="2">
    <source>
        <dbReference type="ARBA" id="ARBA00022490"/>
    </source>
</evidence>
<comment type="subcellular location">
    <subcellularLocation>
        <location evidence="1 10">Cytoplasm</location>
    </subcellularLocation>
</comment>
<dbReference type="PANTHER" id="PTHR28511:SF1">
    <property type="entry name" value="ENDONUCLEASE V"/>
    <property type="match status" value="1"/>
</dbReference>
<keyword evidence="4 10" id="KW-0479">Metal-binding</keyword>
<dbReference type="PANTHER" id="PTHR28511">
    <property type="entry name" value="ENDONUCLEASE V"/>
    <property type="match status" value="1"/>
</dbReference>
<comment type="caution">
    <text evidence="11">The sequence shown here is derived from an EMBL/GenBank/DDBJ whole genome shotgun (WGS) entry which is preliminary data.</text>
</comment>
<dbReference type="GO" id="GO:0043737">
    <property type="term" value="F:deoxyribonuclease V activity"/>
    <property type="evidence" value="ECO:0007669"/>
    <property type="project" value="UniProtKB-UniRule"/>
</dbReference>
<accession>A0A7C5DY92</accession>
<feature type="binding site" evidence="10">
    <location>
        <position position="110"/>
    </location>
    <ligand>
        <name>Mg(2+)</name>
        <dbReference type="ChEBI" id="CHEBI:18420"/>
    </ligand>
</feature>
<comment type="catalytic activity">
    <reaction evidence="10">
        <text>Endonucleolytic cleavage at apurinic or apyrimidinic sites to products with a 5'-phosphate.</text>
        <dbReference type="EC" id="3.1.21.7"/>
    </reaction>
</comment>
<evidence type="ECO:0000256" key="7">
    <source>
        <dbReference type="ARBA" id="ARBA00022801"/>
    </source>
</evidence>
<keyword evidence="9 10" id="KW-0234">DNA repair</keyword>
<name>A0A7C5DY92_9BACT</name>
<dbReference type="EMBL" id="DRTH01000223">
    <property type="protein sequence ID" value="HHF08858.1"/>
    <property type="molecule type" value="Genomic_DNA"/>
</dbReference>
<feature type="site" description="Interaction with target DNA" evidence="10">
    <location>
        <position position="80"/>
    </location>
</feature>
<keyword evidence="3 10" id="KW-0540">Nuclease</keyword>
<evidence type="ECO:0000256" key="3">
    <source>
        <dbReference type="ARBA" id="ARBA00022722"/>
    </source>
</evidence>
<dbReference type="Gene3D" id="3.30.2170.10">
    <property type="entry name" value="archaeoglobus fulgidus dsm 4304 superfamily"/>
    <property type="match status" value="1"/>
</dbReference>
<dbReference type="HAMAP" id="MF_00801">
    <property type="entry name" value="Endonuclease_5"/>
    <property type="match status" value="1"/>
</dbReference>
<dbReference type="CDD" id="cd06559">
    <property type="entry name" value="Endonuclease_V"/>
    <property type="match status" value="1"/>
</dbReference>
<evidence type="ECO:0000256" key="5">
    <source>
        <dbReference type="ARBA" id="ARBA00022759"/>
    </source>
</evidence>
<dbReference type="GO" id="GO:0003727">
    <property type="term" value="F:single-stranded RNA binding"/>
    <property type="evidence" value="ECO:0007669"/>
    <property type="project" value="TreeGrafter"/>
</dbReference>
<evidence type="ECO:0000256" key="1">
    <source>
        <dbReference type="ARBA" id="ARBA00004496"/>
    </source>
</evidence>
<keyword evidence="8 10" id="KW-0460">Magnesium</keyword>
<evidence type="ECO:0000256" key="9">
    <source>
        <dbReference type="ARBA" id="ARBA00023204"/>
    </source>
</evidence>
<gene>
    <name evidence="10" type="primary">nfi</name>
    <name evidence="11" type="ORF">ENL26_03740</name>
</gene>
<evidence type="ECO:0000256" key="6">
    <source>
        <dbReference type="ARBA" id="ARBA00022763"/>
    </source>
</evidence>
<organism evidence="11">
    <name type="scientific">Kosmotoga arenicorallina</name>
    <dbReference type="NCBI Taxonomy" id="688066"/>
    <lineage>
        <taxon>Bacteria</taxon>
        <taxon>Thermotogati</taxon>
        <taxon>Thermotogota</taxon>
        <taxon>Thermotogae</taxon>
        <taxon>Kosmotogales</taxon>
        <taxon>Kosmotogaceae</taxon>
        <taxon>Kosmotoga</taxon>
    </lineage>
</organism>
<dbReference type="AlphaFoldDB" id="A0A7C5DY92"/>